<dbReference type="Proteomes" id="UP001303899">
    <property type="component" value="Unassembled WGS sequence"/>
</dbReference>
<comment type="caution">
    <text evidence="1">The sequence shown here is derived from an EMBL/GenBank/DDBJ whole genome shotgun (WGS) entry which is preliminary data.</text>
</comment>
<protein>
    <submittedName>
        <fullName evidence="1">Uncharacterized protein</fullName>
    </submittedName>
</protein>
<dbReference type="EMBL" id="JAYGIL010000007">
    <property type="protein sequence ID" value="MEA5402835.1"/>
    <property type="molecule type" value="Genomic_DNA"/>
</dbReference>
<reference evidence="1 2" key="1">
    <citation type="submission" date="2023-12" db="EMBL/GenBank/DDBJ databases">
        <title>Novel species of the genus Arcicella isolated from rivers.</title>
        <authorList>
            <person name="Lu H."/>
        </authorList>
    </citation>
    <scope>NUCLEOTIDE SEQUENCE [LARGE SCALE GENOMIC DNA]</scope>
    <source>
        <strain evidence="1 2">DC2W</strain>
    </source>
</reference>
<keyword evidence="2" id="KW-1185">Reference proteome</keyword>
<gene>
    <name evidence="1" type="ORF">VB776_07910</name>
</gene>
<accession>A0ABU5S2W8</accession>
<name>A0ABU5S2W8_9BACT</name>
<sequence length="135" mass="15280">MQFEVQTVNVSNDGDDEALNVLESDTIKNGLDLVNASFATLAPFTKMPQGVLGLLLSRNQNKIVQQFTIGFDFNTDAVEIAKLRIGTYIVAQAKRNELNWSEWVYQRSTGLVVRKDNSNIRLPYNHIPFNILKHN</sequence>
<dbReference type="RefSeq" id="WP_323327771.1">
    <property type="nucleotide sequence ID" value="NZ_JAYGIL010000007.1"/>
</dbReference>
<evidence type="ECO:0000313" key="2">
    <source>
        <dbReference type="Proteomes" id="UP001303899"/>
    </source>
</evidence>
<organism evidence="1 2">
    <name type="scientific">Arcicella gelida</name>
    <dbReference type="NCBI Taxonomy" id="2984195"/>
    <lineage>
        <taxon>Bacteria</taxon>
        <taxon>Pseudomonadati</taxon>
        <taxon>Bacteroidota</taxon>
        <taxon>Cytophagia</taxon>
        <taxon>Cytophagales</taxon>
        <taxon>Flectobacillaceae</taxon>
        <taxon>Arcicella</taxon>
    </lineage>
</organism>
<evidence type="ECO:0000313" key="1">
    <source>
        <dbReference type="EMBL" id="MEA5402835.1"/>
    </source>
</evidence>
<proteinExistence type="predicted"/>